<feature type="region of interest" description="Disordered" evidence="1">
    <location>
        <begin position="457"/>
        <end position="481"/>
    </location>
</feature>
<dbReference type="InterPro" id="IPR058788">
    <property type="entry name" value="ApnL_N"/>
</dbReference>
<feature type="domain" description="D-apionate lactonase TIM barrel" evidence="3">
    <location>
        <begin position="274"/>
        <end position="542"/>
    </location>
</feature>
<feature type="domain" description="D-apionate lactonase C-terminal" evidence="4">
    <location>
        <begin position="557"/>
        <end position="632"/>
    </location>
</feature>
<dbReference type="EMBL" id="QLUW01000001">
    <property type="protein sequence ID" value="RAP77418.1"/>
    <property type="molecule type" value="Genomic_DNA"/>
</dbReference>
<organism evidence="5 6">
    <name type="scientific">Paenibacillus montanisoli</name>
    <dbReference type="NCBI Taxonomy" id="2081970"/>
    <lineage>
        <taxon>Bacteria</taxon>
        <taxon>Bacillati</taxon>
        <taxon>Bacillota</taxon>
        <taxon>Bacilli</taxon>
        <taxon>Bacillales</taxon>
        <taxon>Paenibacillaceae</taxon>
        <taxon>Paenibacillus</taxon>
    </lineage>
</organism>
<feature type="domain" description="D-apionate lactonase N-terminal" evidence="2">
    <location>
        <begin position="11"/>
        <end position="233"/>
    </location>
</feature>
<protein>
    <submittedName>
        <fullName evidence="5">Uncharacterized protein</fullName>
    </submittedName>
</protein>
<evidence type="ECO:0000313" key="5">
    <source>
        <dbReference type="EMBL" id="RAP77418.1"/>
    </source>
</evidence>
<evidence type="ECO:0000313" key="6">
    <source>
        <dbReference type="Proteomes" id="UP000249260"/>
    </source>
</evidence>
<gene>
    <name evidence="5" type="ORF">DL346_02750</name>
</gene>
<dbReference type="Pfam" id="PF25838">
    <property type="entry name" value="Apionate_lact_M"/>
    <property type="match status" value="1"/>
</dbReference>
<dbReference type="AlphaFoldDB" id="A0A328U3P6"/>
<dbReference type="RefSeq" id="WP_112880541.1">
    <property type="nucleotide sequence ID" value="NZ_QLUW01000001.1"/>
</dbReference>
<dbReference type="Pfam" id="PF25839">
    <property type="entry name" value="Apionate_lact_C"/>
    <property type="match status" value="1"/>
</dbReference>
<proteinExistence type="predicted"/>
<dbReference type="Proteomes" id="UP000249260">
    <property type="component" value="Unassembled WGS sequence"/>
</dbReference>
<comment type="caution">
    <text evidence="5">The sequence shown here is derived from an EMBL/GenBank/DDBJ whole genome shotgun (WGS) entry which is preliminary data.</text>
</comment>
<reference evidence="5 6" key="1">
    <citation type="submission" date="2018-06" db="EMBL/GenBank/DDBJ databases">
        <title>Paenibacillus montanisoli sp. nov., isolated from mountain area soil.</title>
        <authorList>
            <person name="Wu M."/>
        </authorList>
    </citation>
    <scope>NUCLEOTIDE SEQUENCE [LARGE SCALE GENOMIC DNA]</scope>
    <source>
        <strain evidence="5 6">RA17</strain>
    </source>
</reference>
<dbReference type="InterPro" id="IPR058787">
    <property type="entry name" value="ApnL_M"/>
</dbReference>
<feature type="compositionally biased region" description="Basic and acidic residues" evidence="1">
    <location>
        <begin position="466"/>
        <end position="481"/>
    </location>
</feature>
<evidence type="ECO:0000259" key="4">
    <source>
        <dbReference type="Pfam" id="PF25839"/>
    </source>
</evidence>
<evidence type="ECO:0000259" key="2">
    <source>
        <dbReference type="Pfam" id="PF25837"/>
    </source>
</evidence>
<accession>A0A328U3P6</accession>
<evidence type="ECO:0000259" key="3">
    <source>
        <dbReference type="Pfam" id="PF25838"/>
    </source>
</evidence>
<dbReference type="OrthoDB" id="931854at2"/>
<dbReference type="Pfam" id="PF25837">
    <property type="entry name" value="Apionate_lact_N"/>
    <property type="match status" value="1"/>
</dbReference>
<dbReference type="InterPro" id="IPR058789">
    <property type="entry name" value="ApnL_C"/>
</dbReference>
<sequence>MVSNERELSMLRYGSADPLPERRLLKAGPLTAVLEEGGLRYIRYRGQEIVRGIYAAVRDRNWGTIKPVFREFDVSSGEHSFEVWFVAEHRQGGIDFVWEGRITGSEEGTIAFTFDGEARSAFLRNRIGFCVLHPSDLAGRKVEVETAGGVLAGSFPDRISPHQPFMDMEAIRHELTPELACELRFSGDLFEMEDQRNWTDASFKTYCTPLRLPYPVEIAEGQRVRQGVTLTLLGKHADEGDAAAAGAGDELAIELHDRAVGRVPELGLGAAPRSRLSDAELAELRLLELTFLRAIVRLSDPDWKQELANAAAAAAVLGARLELEAVVPVVGTQQELLELLVKAVTEVEPLVDTVFLFPSEGYVSSGELSAALIRLRDAAGLSFRVGGGTRAYFAELNRAVLPLAELEAAMYTINPQVHAFDIASIAETASAQGDTVRSARAVVPGLPLSVGPITFKPRLNPNATSEEGRRRSEDRANHTDARQRSLFGAGWLLGSLRSLSEAGAERACYLETVGPLGARDSGDNGVLYPLYHVLAAAGKLQGAEVLDCRVSDRLSFDAMAIRGRDGKLSLLAANYTNETIRVRVRSPFFQPSRLRLLDERSAPMLAHAEYPAPPWQDGSFELELLPYAVAVVS</sequence>
<evidence type="ECO:0000256" key="1">
    <source>
        <dbReference type="SAM" id="MobiDB-lite"/>
    </source>
</evidence>
<name>A0A328U3P6_9BACL</name>
<keyword evidence="6" id="KW-1185">Reference proteome</keyword>